<reference evidence="1 2" key="1">
    <citation type="submission" date="2018-06" db="EMBL/GenBank/DDBJ databases">
        <authorList>
            <consortium name="Pathogen Informatics"/>
            <person name="Doyle S."/>
        </authorList>
    </citation>
    <scope>NUCLEOTIDE SEQUENCE [LARGE SCALE GENOMIC DNA]</scope>
    <source>
        <strain evidence="1 2">NCTC11632</strain>
    </source>
</reference>
<dbReference type="EMBL" id="UGTF01000002">
    <property type="protein sequence ID" value="SUB88444.1"/>
    <property type="molecule type" value="Genomic_DNA"/>
</dbReference>
<evidence type="ECO:0000313" key="2">
    <source>
        <dbReference type="Proteomes" id="UP000254156"/>
    </source>
</evidence>
<sequence length="231" mass="26213">MIFISASFSECSAKGSGFFLQIGSKCLKQCEFDVKVCAETLATSLCISMFLLRKRCFAMLSGKVRRCRSTISIRVGNSDYRNTLPPHFISRFDQFIPLKRGFLLMSCNGKHSLPDGSESVAQWIFNEVNLDFYSLPEEFSTIRQCFLSPFCSFRDFLPGNSQNDTCKKTSFSADKPHKEDLDAVYHQTSINPGETPFLLIHTHANQENSNRTLNNREPKKSNPGILFQNTF</sequence>
<dbReference type="AlphaFoldDB" id="A0A379E819"/>
<protein>
    <submittedName>
        <fullName evidence="1">Uncharacterized protein</fullName>
    </submittedName>
</protein>
<organism evidence="1 2">
    <name type="scientific">Porphyromonas macacae</name>
    <dbReference type="NCBI Taxonomy" id="28115"/>
    <lineage>
        <taxon>Bacteria</taxon>
        <taxon>Pseudomonadati</taxon>
        <taxon>Bacteroidota</taxon>
        <taxon>Bacteroidia</taxon>
        <taxon>Bacteroidales</taxon>
        <taxon>Porphyromonadaceae</taxon>
        <taxon>Porphyromonas</taxon>
    </lineage>
</organism>
<dbReference type="Proteomes" id="UP000254156">
    <property type="component" value="Unassembled WGS sequence"/>
</dbReference>
<gene>
    <name evidence="1" type="ORF">NCTC11632_00513</name>
</gene>
<name>A0A379E819_9PORP</name>
<evidence type="ECO:0000313" key="1">
    <source>
        <dbReference type="EMBL" id="SUB88444.1"/>
    </source>
</evidence>
<accession>A0A379E819</accession>
<proteinExistence type="predicted"/>